<evidence type="ECO:0000313" key="4">
    <source>
        <dbReference type="Proteomes" id="UP000053464"/>
    </source>
</evidence>
<dbReference type="RefSeq" id="WP_047003158.1">
    <property type="nucleotide sequence ID" value="NZ_LBHB01000001.1"/>
</dbReference>
<reference evidence="3 4" key="1">
    <citation type="submission" date="2015-04" db="EMBL/GenBank/DDBJ databases">
        <title>The draft genome sequence of Erythrobacter luteus KA37.</title>
        <authorList>
            <person name="Zhuang L."/>
            <person name="Liu Y."/>
            <person name="Shao Z."/>
        </authorList>
    </citation>
    <scope>NUCLEOTIDE SEQUENCE [LARGE SCALE GENOMIC DNA]</scope>
    <source>
        <strain evidence="3 4">KA37</strain>
    </source>
</reference>
<feature type="chain" id="PRO_5002580807" description="Aspartate-semialdehyde dehydrogenase" evidence="2">
    <location>
        <begin position="23"/>
        <end position="187"/>
    </location>
</feature>
<dbReference type="AlphaFoldDB" id="A0A0G9N2J5"/>
<feature type="region of interest" description="Disordered" evidence="1">
    <location>
        <begin position="26"/>
        <end position="46"/>
    </location>
</feature>
<dbReference type="Proteomes" id="UP000053464">
    <property type="component" value="Unassembled WGS sequence"/>
</dbReference>
<keyword evidence="2" id="KW-0732">Signal</keyword>
<accession>A0A0G9N2J5</accession>
<dbReference type="EMBL" id="LBHB01000001">
    <property type="protein sequence ID" value="KLE35753.1"/>
    <property type="molecule type" value="Genomic_DNA"/>
</dbReference>
<comment type="caution">
    <text evidence="3">The sequence shown here is derived from an EMBL/GenBank/DDBJ whole genome shotgun (WGS) entry which is preliminary data.</text>
</comment>
<feature type="signal peptide" evidence="2">
    <location>
        <begin position="1"/>
        <end position="22"/>
    </location>
</feature>
<evidence type="ECO:0000313" key="3">
    <source>
        <dbReference type="EMBL" id="KLE35753.1"/>
    </source>
</evidence>
<evidence type="ECO:0008006" key="5">
    <source>
        <dbReference type="Google" id="ProtNLM"/>
    </source>
</evidence>
<feature type="compositionally biased region" description="Low complexity" evidence="1">
    <location>
        <begin position="26"/>
        <end position="38"/>
    </location>
</feature>
<evidence type="ECO:0000256" key="2">
    <source>
        <dbReference type="SAM" id="SignalP"/>
    </source>
</evidence>
<keyword evidence="4" id="KW-1185">Reference proteome</keyword>
<dbReference type="STRING" id="1581420.AAW00_05045"/>
<dbReference type="PATRIC" id="fig|1581420.6.peg.1017"/>
<name>A0A0G9N2J5_9SPHN</name>
<sequence length="187" mass="19475">MMMLRRTAFLSLALALAACTPAADDSADTATDAGASTAEVSDDGADAAPRAGTLDLLATGITVPAQGGFEEYSVPFGSPRAATETTLGTVLGEPRAANQPNDCGLTTTSYEGMALHFRDDEFVGWYANAPYVPQLSREEMLADPAVEMADSTIDGEFTIERGGQIISGVFAGDEVRGLWAGDNCIAR</sequence>
<organism evidence="3 4">
    <name type="scientific">Aurantiacibacter luteus</name>
    <dbReference type="NCBI Taxonomy" id="1581420"/>
    <lineage>
        <taxon>Bacteria</taxon>
        <taxon>Pseudomonadati</taxon>
        <taxon>Pseudomonadota</taxon>
        <taxon>Alphaproteobacteria</taxon>
        <taxon>Sphingomonadales</taxon>
        <taxon>Erythrobacteraceae</taxon>
        <taxon>Aurantiacibacter</taxon>
    </lineage>
</organism>
<protein>
    <recommendedName>
        <fullName evidence="5">Aspartate-semialdehyde dehydrogenase</fullName>
    </recommendedName>
</protein>
<dbReference type="PROSITE" id="PS51257">
    <property type="entry name" value="PROKAR_LIPOPROTEIN"/>
    <property type="match status" value="1"/>
</dbReference>
<evidence type="ECO:0000256" key="1">
    <source>
        <dbReference type="SAM" id="MobiDB-lite"/>
    </source>
</evidence>
<gene>
    <name evidence="3" type="ORF">AAW00_05045</name>
</gene>
<proteinExistence type="predicted"/>